<evidence type="ECO:0000256" key="1">
    <source>
        <dbReference type="ARBA" id="ARBA00022723"/>
    </source>
</evidence>
<dbReference type="GO" id="GO:0016829">
    <property type="term" value="F:lyase activity"/>
    <property type="evidence" value="ECO:0007669"/>
    <property type="project" value="UniProtKB-KW"/>
</dbReference>
<dbReference type="GO" id="GO:0046872">
    <property type="term" value="F:metal ion binding"/>
    <property type="evidence" value="ECO:0007669"/>
    <property type="project" value="UniProtKB-KW"/>
</dbReference>
<dbReference type="Gene3D" id="3.40.50.1400">
    <property type="match status" value="2"/>
</dbReference>
<keyword evidence="1" id="KW-0479">Metal-binding</keyword>
<organism evidence="3 4">
    <name type="scientific">Nocardia terpenica</name>
    <dbReference type="NCBI Taxonomy" id="455432"/>
    <lineage>
        <taxon>Bacteria</taxon>
        <taxon>Bacillati</taxon>
        <taxon>Actinomycetota</taxon>
        <taxon>Actinomycetes</taxon>
        <taxon>Mycobacteriales</taxon>
        <taxon>Nocardiaceae</taxon>
        <taxon>Nocardia</taxon>
    </lineage>
</organism>
<dbReference type="InterPro" id="IPR050963">
    <property type="entry name" value="Sirohydro_Cobaltochel/CbiX"/>
</dbReference>
<dbReference type="Pfam" id="PF01903">
    <property type="entry name" value="CbiX"/>
    <property type="match status" value="2"/>
</dbReference>
<dbReference type="CDD" id="cd03414">
    <property type="entry name" value="CbiX_SirB_C"/>
    <property type="match status" value="1"/>
</dbReference>
<dbReference type="SUPFAM" id="SSF53800">
    <property type="entry name" value="Chelatase"/>
    <property type="match status" value="1"/>
</dbReference>
<dbReference type="PANTHER" id="PTHR33542">
    <property type="entry name" value="SIROHYDROCHLORIN FERROCHELATASE, CHLOROPLASTIC"/>
    <property type="match status" value="1"/>
</dbReference>
<proteinExistence type="predicted"/>
<evidence type="ECO:0000313" key="4">
    <source>
        <dbReference type="Proteomes" id="UP000500953"/>
    </source>
</evidence>
<evidence type="ECO:0000313" key="3">
    <source>
        <dbReference type="EMBL" id="QIS24584.1"/>
    </source>
</evidence>
<name>A0A6G9ZGK3_9NOCA</name>
<dbReference type="EMBL" id="CP046173">
    <property type="protein sequence ID" value="QIS24584.1"/>
    <property type="molecule type" value="Genomic_DNA"/>
</dbReference>
<reference evidence="3 4" key="1">
    <citation type="journal article" date="2019" name="ACS Chem. Biol.">
        <title>Identification and Mobilization of a Cryptic Antibiotic Biosynthesis Gene Locus from a Human-Pathogenic Nocardia Isolate.</title>
        <authorList>
            <person name="Herisse M."/>
            <person name="Ishida K."/>
            <person name="Porter J.L."/>
            <person name="Howden B."/>
            <person name="Hertweck C."/>
            <person name="Stinear T.P."/>
            <person name="Pidot S.J."/>
        </authorList>
    </citation>
    <scope>NUCLEOTIDE SEQUENCE [LARGE SCALE GENOMIC DNA]</scope>
    <source>
        <strain evidence="3 4">AUSMDU00012715</strain>
    </source>
</reference>
<evidence type="ECO:0000256" key="2">
    <source>
        <dbReference type="ARBA" id="ARBA00023239"/>
    </source>
</evidence>
<gene>
    <name evidence="3" type="ORF">F6W96_32440</name>
</gene>
<accession>A0A6G9ZGK3</accession>
<protein>
    <submittedName>
        <fullName evidence="3">Sirohydrochlorin chelatase</fullName>
    </submittedName>
</protein>
<dbReference type="InterPro" id="IPR002762">
    <property type="entry name" value="CbiX-like"/>
</dbReference>
<sequence length="257" mass="26681">MIEELSSAVAQQLSVPTHDPGVRPTHDPGMLLAGISTLDSGQKHAGIKDVGDAGAAKVGVPVRTAFVDVLGPSPAEVLRNLGDRPAVVVPAFLASGYHVYQDVPREVAASAHPAVAVTAAMGPDPLLARVLGMRLCEEGWQPGDAVVLAAAGSSDARARHDVRSAARMLGEQVGRTTPVAYIATGSPRVPEVVAALRESGATRVFVASYLLAHGLFHERLRESGADGVTEPLGTHPLVVRLLVERYRQAVGALEAAA</sequence>
<dbReference type="Proteomes" id="UP000500953">
    <property type="component" value="Chromosome"/>
</dbReference>
<dbReference type="PANTHER" id="PTHR33542:SF5">
    <property type="entry name" value="FERROCHELATASE CHE1"/>
    <property type="match status" value="1"/>
</dbReference>
<keyword evidence="2" id="KW-0456">Lyase</keyword>
<dbReference type="AlphaFoldDB" id="A0A6G9ZGK3"/>